<dbReference type="EC" id="6.3.2.12" evidence="8"/>
<dbReference type="GO" id="GO:0046872">
    <property type="term" value="F:metal ion binding"/>
    <property type="evidence" value="ECO:0007669"/>
    <property type="project" value="UniProtKB-KW"/>
</dbReference>
<dbReference type="GO" id="GO:0005524">
    <property type="term" value="F:ATP binding"/>
    <property type="evidence" value="ECO:0007669"/>
    <property type="project" value="UniProtKB-KW"/>
</dbReference>
<accession>A0A075G932</accession>
<protein>
    <submittedName>
        <fullName evidence="8">Bifunctional dihydrofolate synthase/folylpolyglutamate synthase (FolC)</fullName>
        <ecNumber evidence="8">6.3.2.12</ecNumber>
    </submittedName>
</protein>
<dbReference type="GO" id="GO:0005737">
    <property type="term" value="C:cytoplasm"/>
    <property type="evidence" value="ECO:0007669"/>
    <property type="project" value="TreeGrafter"/>
</dbReference>
<evidence type="ECO:0000259" key="7">
    <source>
        <dbReference type="Pfam" id="PF02875"/>
    </source>
</evidence>
<dbReference type="Gene3D" id="3.90.190.20">
    <property type="entry name" value="Mur ligase, C-terminal domain"/>
    <property type="match status" value="1"/>
</dbReference>
<dbReference type="InterPro" id="IPR036615">
    <property type="entry name" value="Mur_ligase_C_dom_sf"/>
</dbReference>
<proteinExistence type="inferred from homology"/>
<dbReference type="AlphaFoldDB" id="A0A075G932"/>
<reference evidence="8" key="1">
    <citation type="journal article" date="2014" name="Genome Biol. Evol.">
        <title>Pangenome evidence for extensive interdomain horizontal transfer affecting lineage core and shell genes in uncultured planktonic thaumarchaeota and euryarchaeota.</title>
        <authorList>
            <person name="Deschamps P."/>
            <person name="Zivanovic Y."/>
            <person name="Moreira D."/>
            <person name="Rodriguez-Valera F."/>
            <person name="Lopez-Garcia P."/>
        </authorList>
    </citation>
    <scope>NUCLEOTIDE SEQUENCE</scope>
</reference>
<evidence type="ECO:0000256" key="2">
    <source>
        <dbReference type="ARBA" id="ARBA00022598"/>
    </source>
</evidence>
<dbReference type="InterPro" id="IPR018109">
    <property type="entry name" value="Folylpolyglutamate_synth_CS"/>
</dbReference>
<dbReference type="InterPro" id="IPR004101">
    <property type="entry name" value="Mur_ligase_C"/>
</dbReference>
<dbReference type="Pfam" id="PF02875">
    <property type="entry name" value="Mur_ligase_C"/>
    <property type="match status" value="1"/>
</dbReference>
<dbReference type="InterPro" id="IPR001645">
    <property type="entry name" value="Folylpolyglutamate_synth"/>
</dbReference>
<dbReference type="PANTHER" id="PTHR11136:SF0">
    <property type="entry name" value="DIHYDROFOLATE SYNTHETASE-RELATED"/>
    <property type="match status" value="1"/>
</dbReference>
<sequence>MPTYYEATFLVAMLAFEDAGIDRAVIETGLGGRLDSTRLVHADCCVLTELALEHTDVLGETLGEIAAEKAAIARPGEIFLAKWTYDAGARKAIEDAVGNHKLGFWWRPDRALLVRFDDTGKSHRPISEIASPSDWSPYQKEASILAHATLTLLKLLEAANMMNSALLHTVWPGRVQWLEHEGVPILIDAAHNPSGMQKICNQLCVQMEQDEAPTPGVVLLGCTSQTDLVGFLNPLVELLVEGEVGHVVVTEPQKGRRQAISTTELAAELEAQGVPAVIEKVKHPADALQRALELSKQDASQPILGIGSIYLVGNILTALGLDTIDAMTTLRPSDEGVHWT</sequence>
<evidence type="ECO:0000256" key="6">
    <source>
        <dbReference type="ARBA" id="ARBA00022842"/>
    </source>
</evidence>
<evidence type="ECO:0000256" key="5">
    <source>
        <dbReference type="ARBA" id="ARBA00022840"/>
    </source>
</evidence>
<dbReference type="PANTHER" id="PTHR11136">
    <property type="entry name" value="FOLYLPOLYGLUTAMATE SYNTHASE-RELATED"/>
    <property type="match status" value="1"/>
</dbReference>
<dbReference type="Gene3D" id="3.40.1190.10">
    <property type="entry name" value="Mur-like, catalytic domain"/>
    <property type="match status" value="1"/>
</dbReference>
<keyword evidence="6" id="KW-0460">Magnesium</keyword>
<dbReference type="SUPFAM" id="SSF53623">
    <property type="entry name" value="MurD-like peptide ligases, catalytic domain"/>
    <property type="match status" value="1"/>
</dbReference>
<evidence type="ECO:0000256" key="4">
    <source>
        <dbReference type="ARBA" id="ARBA00022741"/>
    </source>
</evidence>
<keyword evidence="2 8" id="KW-0436">Ligase</keyword>
<evidence type="ECO:0000256" key="1">
    <source>
        <dbReference type="ARBA" id="ARBA00008276"/>
    </source>
</evidence>
<dbReference type="PROSITE" id="PS01012">
    <property type="entry name" value="FOLYLPOLYGLU_SYNT_2"/>
    <property type="match status" value="1"/>
</dbReference>
<gene>
    <name evidence="8" type="primary">folC</name>
</gene>
<dbReference type="InterPro" id="IPR036565">
    <property type="entry name" value="Mur-like_cat_sf"/>
</dbReference>
<organism evidence="8">
    <name type="scientific">uncultured marine group II/III euryarchaeote KM3_134_C10</name>
    <dbReference type="NCBI Taxonomy" id="1457865"/>
    <lineage>
        <taxon>Archaea</taxon>
        <taxon>Methanobacteriati</taxon>
        <taxon>Methanobacteriota</taxon>
        <taxon>environmental samples</taxon>
    </lineage>
</organism>
<dbReference type="EMBL" id="KF900593">
    <property type="protein sequence ID" value="AIF00501.1"/>
    <property type="molecule type" value="Genomic_DNA"/>
</dbReference>
<comment type="similarity">
    <text evidence="1">Belongs to the folylpolyglutamate synthase family.</text>
</comment>
<keyword evidence="3" id="KW-0479">Metal-binding</keyword>
<name>A0A075G932_9EURY</name>
<evidence type="ECO:0000313" key="8">
    <source>
        <dbReference type="EMBL" id="AIF00501.1"/>
    </source>
</evidence>
<dbReference type="NCBIfam" id="TIGR01499">
    <property type="entry name" value="folC"/>
    <property type="match status" value="1"/>
</dbReference>
<keyword evidence="5" id="KW-0067">ATP-binding</keyword>
<dbReference type="GO" id="GO:0004326">
    <property type="term" value="F:tetrahydrofolylpolyglutamate synthase activity"/>
    <property type="evidence" value="ECO:0007669"/>
    <property type="project" value="InterPro"/>
</dbReference>
<dbReference type="SUPFAM" id="SSF53244">
    <property type="entry name" value="MurD-like peptide ligases, peptide-binding domain"/>
    <property type="match status" value="1"/>
</dbReference>
<evidence type="ECO:0000256" key="3">
    <source>
        <dbReference type="ARBA" id="ARBA00022723"/>
    </source>
</evidence>
<keyword evidence="4" id="KW-0547">Nucleotide-binding</keyword>
<feature type="domain" description="Mur ligase C-terminal" evidence="7">
    <location>
        <begin position="173"/>
        <end position="298"/>
    </location>
</feature>
<dbReference type="GO" id="GO:0008841">
    <property type="term" value="F:dihydrofolate synthase activity"/>
    <property type="evidence" value="ECO:0007669"/>
    <property type="project" value="UniProtKB-EC"/>
</dbReference>